<organism evidence="2 3">
    <name type="scientific">Protopolystoma xenopodis</name>
    <dbReference type="NCBI Taxonomy" id="117903"/>
    <lineage>
        <taxon>Eukaryota</taxon>
        <taxon>Metazoa</taxon>
        <taxon>Spiralia</taxon>
        <taxon>Lophotrochozoa</taxon>
        <taxon>Platyhelminthes</taxon>
        <taxon>Monogenea</taxon>
        <taxon>Polyopisthocotylea</taxon>
        <taxon>Polystomatidea</taxon>
        <taxon>Polystomatidae</taxon>
        <taxon>Protopolystoma</taxon>
    </lineage>
</organism>
<reference evidence="2" key="1">
    <citation type="submission" date="2018-11" db="EMBL/GenBank/DDBJ databases">
        <authorList>
            <consortium name="Pathogen Informatics"/>
        </authorList>
    </citation>
    <scope>NUCLEOTIDE SEQUENCE</scope>
</reference>
<evidence type="ECO:0000256" key="1">
    <source>
        <dbReference type="SAM" id="MobiDB-lite"/>
    </source>
</evidence>
<gene>
    <name evidence="2" type="ORF">PXEA_LOCUS859</name>
</gene>
<protein>
    <submittedName>
        <fullName evidence="2">Uncharacterized protein</fullName>
    </submittedName>
</protein>
<proteinExistence type="predicted"/>
<name>A0A448WB49_9PLAT</name>
<dbReference type="EMBL" id="CAAALY010001700">
    <property type="protein sequence ID" value="VEL07419.1"/>
    <property type="molecule type" value="Genomic_DNA"/>
</dbReference>
<evidence type="ECO:0000313" key="3">
    <source>
        <dbReference type="Proteomes" id="UP000784294"/>
    </source>
</evidence>
<feature type="region of interest" description="Disordered" evidence="1">
    <location>
        <begin position="1"/>
        <end position="20"/>
    </location>
</feature>
<evidence type="ECO:0000313" key="2">
    <source>
        <dbReference type="EMBL" id="VEL07419.1"/>
    </source>
</evidence>
<comment type="caution">
    <text evidence="2">The sequence shown here is derived from an EMBL/GenBank/DDBJ whole genome shotgun (WGS) entry which is preliminary data.</text>
</comment>
<keyword evidence="3" id="KW-1185">Reference proteome</keyword>
<dbReference type="AlphaFoldDB" id="A0A448WB49"/>
<dbReference type="Proteomes" id="UP000784294">
    <property type="component" value="Unassembled WGS sequence"/>
</dbReference>
<accession>A0A448WB49</accession>
<sequence length="68" mass="6835">MAATVHSGAPATPGDDPGVAASASVAAVEQALCMTRAGQAAMDAVIGSGASLLGRTIRVCRQFYLRQM</sequence>